<protein>
    <submittedName>
        <fullName evidence="4">Alcohol dehydrogenase zinc-binding domain protein</fullName>
    </submittedName>
</protein>
<proteinExistence type="predicted"/>
<dbReference type="CDD" id="cd08241">
    <property type="entry name" value="QOR1"/>
    <property type="match status" value="1"/>
</dbReference>
<dbReference type="EMBL" id="CP001791">
    <property type="protein sequence ID" value="ADI00368.1"/>
    <property type="molecule type" value="Genomic_DNA"/>
</dbReference>
<evidence type="ECO:0000256" key="2">
    <source>
        <dbReference type="ARBA" id="ARBA00023002"/>
    </source>
</evidence>
<dbReference type="eggNOG" id="COG0604">
    <property type="taxonomic scope" value="Bacteria"/>
</dbReference>
<accession>D6XZ83</accession>
<dbReference type="SUPFAM" id="SSF51735">
    <property type="entry name" value="NAD(P)-binding Rossmann-fold domains"/>
    <property type="match status" value="1"/>
</dbReference>
<dbReference type="InterPro" id="IPR011032">
    <property type="entry name" value="GroES-like_sf"/>
</dbReference>
<dbReference type="AlphaFoldDB" id="D6XZ83"/>
<dbReference type="PANTHER" id="PTHR48106">
    <property type="entry name" value="QUINONE OXIDOREDUCTASE PIG3-RELATED"/>
    <property type="match status" value="1"/>
</dbReference>
<dbReference type="InterPro" id="IPR002364">
    <property type="entry name" value="Quin_OxRdtase/zeta-crystal_CS"/>
</dbReference>
<dbReference type="InterPro" id="IPR013149">
    <property type="entry name" value="ADH-like_C"/>
</dbReference>
<dbReference type="SMART" id="SM00829">
    <property type="entry name" value="PKS_ER"/>
    <property type="match status" value="1"/>
</dbReference>
<dbReference type="RefSeq" id="WP_013173781.1">
    <property type="nucleotide sequence ID" value="NC_014219.1"/>
</dbReference>
<keyword evidence="5" id="KW-1185">Reference proteome</keyword>
<dbReference type="Gene3D" id="3.40.50.720">
    <property type="entry name" value="NAD(P)-binding Rossmann-like Domain"/>
    <property type="match status" value="1"/>
</dbReference>
<evidence type="ECO:0000256" key="1">
    <source>
        <dbReference type="ARBA" id="ARBA00022857"/>
    </source>
</evidence>
<dbReference type="InterPro" id="IPR020843">
    <property type="entry name" value="ER"/>
</dbReference>
<dbReference type="GO" id="GO:0008270">
    <property type="term" value="F:zinc ion binding"/>
    <property type="evidence" value="ECO:0007669"/>
    <property type="project" value="InterPro"/>
</dbReference>
<dbReference type="STRING" id="439292.Bsel_2879"/>
<dbReference type="InterPro" id="IPR013154">
    <property type="entry name" value="ADH-like_N"/>
</dbReference>
<organism evidence="4 5">
    <name type="scientific">Bacillus selenitireducens (strain ATCC 700615 / DSM 15326 / MLS10)</name>
    <dbReference type="NCBI Taxonomy" id="439292"/>
    <lineage>
        <taxon>Bacteria</taxon>
        <taxon>Bacillati</taxon>
        <taxon>Bacillota</taxon>
        <taxon>Bacilli</taxon>
        <taxon>Bacillales</taxon>
        <taxon>Bacillaceae</taxon>
        <taxon>Salisediminibacterium</taxon>
    </lineage>
</organism>
<dbReference type="Pfam" id="PF00107">
    <property type="entry name" value="ADH_zinc_N"/>
    <property type="match status" value="1"/>
</dbReference>
<sequence length="321" mass="34351">MKAIQIDTFGGIEQLQYKDVSEPVPGKGEVLVDVTAVGVNFADTMRRQNLYVVDTPLPFIPGSEIAGTVAEDGNRFKAGTRVVALTGTDAYAERVRVREDQLVEIPQTMSDHEAVSLPLQGLSAYHILSTMGRLEEGESVLIHAAAGGVGTLAVQLARHFKAGTIIATASTEEKRALANSLGADVTIDYTKDNWTDEVLAATDGKGVDVALEMVGGEIFDQTLDVLAPFGRLVFFGAASGQLPSLNPFALLEHNKSVIGFFLPQMMAKPDLFAKSLAELFELAATKRLSLSVGPVYPLSNAAQAHDDLENRRTSGKVILEP</sequence>
<dbReference type="GO" id="GO:0035925">
    <property type="term" value="F:mRNA 3'-UTR AU-rich region binding"/>
    <property type="evidence" value="ECO:0007669"/>
    <property type="project" value="TreeGrafter"/>
</dbReference>
<dbReference type="GO" id="GO:0005829">
    <property type="term" value="C:cytosol"/>
    <property type="evidence" value="ECO:0007669"/>
    <property type="project" value="TreeGrafter"/>
</dbReference>
<dbReference type="Proteomes" id="UP000000271">
    <property type="component" value="Chromosome"/>
</dbReference>
<dbReference type="GO" id="GO:0003960">
    <property type="term" value="F:quinone reductase (NADPH) activity"/>
    <property type="evidence" value="ECO:0007669"/>
    <property type="project" value="TreeGrafter"/>
</dbReference>
<dbReference type="SUPFAM" id="SSF50129">
    <property type="entry name" value="GroES-like"/>
    <property type="match status" value="1"/>
</dbReference>
<keyword evidence="1" id="KW-0521">NADP</keyword>
<dbReference type="PANTHER" id="PTHR48106:SF13">
    <property type="entry name" value="QUINONE OXIDOREDUCTASE-RELATED"/>
    <property type="match status" value="1"/>
</dbReference>
<gene>
    <name evidence="4" type="ordered locus">Bsel_2879</name>
</gene>
<dbReference type="PROSITE" id="PS01162">
    <property type="entry name" value="QOR_ZETA_CRYSTAL"/>
    <property type="match status" value="1"/>
</dbReference>
<evidence type="ECO:0000313" key="4">
    <source>
        <dbReference type="EMBL" id="ADI00368.1"/>
    </source>
</evidence>
<reference evidence="4" key="1">
    <citation type="submission" date="2009-10" db="EMBL/GenBank/DDBJ databases">
        <title>Complete sequence of Bacillus selenitireducens MLS10.</title>
        <authorList>
            <consortium name="US DOE Joint Genome Institute"/>
            <person name="Lucas S."/>
            <person name="Copeland A."/>
            <person name="Lapidus A."/>
            <person name="Glavina del Rio T."/>
            <person name="Dalin E."/>
            <person name="Tice H."/>
            <person name="Bruce D."/>
            <person name="Goodwin L."/>
            <person name="Pitluck S."/>
            <person name="Sims D."/>
            <person name="Brettin T."/>
            <person name="Detter J.C."/>
            <person name="Han C."/>
            <person name="Larimer F."/>
            <person name="Land M."/>
            <person name="Hauser L."/>
            <person name="Kyrpides N."/>
            <person name="Ovchinnikova G."/>
            <person name="Stolz J."/>
        </authorList>
    </citation>
    <scope>NUCLEOTIDE SEQUENCE [LARGE SCALE GENOMIC DNA]</scope>
    <source>
        <strain evidence="4">MLS10</strain>
    </source>
</reference>
<dbReference type="InterPro" id="IPR036291">
    <property type="entry name" value="NAD(P)-bd_dom_sf"/>
</dbReference>
<evidence type="ECO:0000313" key="5">
    <source>
        <dbReference type="Proteomes" id="UP000000271"/>
    </source>
</evidence>
<feature type="domain" description="Enoyl reductase (ER)" evidence="3">
    <location>
        <begin position="10"/>
        <end position="319"/>
    </location>
</feature>
<name>D6XZ83_BACIE</name>
<dbReference type="KEGG" id="bse:Bsel_2879"/>
<evidence type="ECO:0000259" key="3">
    <source>
        <dbReference type="SMART" id="SM00829"/>
    </source>
</evidence>
<keyword evidence="2" id="KW-0560">Oxidoreductase</keyword>
<dbReference type="Gene3D" id="3.90.180.10">
    <property type="entry name" value="Medium-chain alcohol dehydrogenases, catalytic domain"/>
    <property type="match status" value="1"/>
</dbReference>
<dbReference type="GO" id="GO:0070402">
    <property type="term" value="F:NADPH binding"/>
    <property type="evidence" value="ECO:0007669"/>
    <property type="project" value="TreeGrafter"/>
</dbReference>
<dbReference type="HOGENOM" id="CLU_026673_3_1_9"/>
<dbReference type="OrthoDB" id="9787435at2"/>
<dbReference type="Pfam" id="PF08240">
    <property type="entry name" value="ADH_N"/>
    <property type="match status" value="1"/>
</dbReference>